<dbReference type="RefSeq" id="XP_013017704.1">
    <property type="nucleotide sequence ID" value="XM_013162250.1"/>
</dbReference>
<dbReference type="PANTHER" id="PTHR13405:SF12">
    <property type="entry name" value="NUCLEOPORIN NUP132"/>
    <property type="match status" value="1"/>
</dbReference>
<dbReference type="Pfam" id="PF08801">
    <property type="entry name" value="Nucleoporin_N"/>
    <property type="match status" value="1"/>
</dbReference>
<dbReference type="OrthoDB" id="103454at2759"/>
<evidence type="ECO:0000256" key="5">
    <source>
        <dbReference type="SAM" id="MobiDB-lite"/>
    </source>
</evidence>
<comment type="subcellular location">
    <subcellularLocation>
        <location evidence="1">Nucleus envelope</location>
    </subcellularLocation>
</comment>
<dbReference type="OMA" id="HVATLLW"/>
<evidence type="ECO:0000256" key="2">
    <source>
        <dbReference type="ARBA" id="ARBA00005569"/>
    </source>
</evidence>
<feature type="compositionally biased region" description="Basic residues" evidence="5">
    <location>
        <begin position="1"/>
        <end position="10"/>
    </location>
</feature>
<dbReference type="GO" id="GO:0031080">
    <property type="term" value="C:nuclear pore outer ring"/>
    <property type="evidence" value="ECO:0007669"/>
    <property type="project" value="EnsemblFungi"/>
</dbReference>
<dbReference type="GeneID" id="25033466"/>
<dbReference type="HOGENOM" id="CLU_274527_0_0_1"/>
<feature type="domain" description="Nucleoporin Nup133/Nup155-like N-terminal" evidence="7">
    <location>
        <begin position="50"/>
        <end position="441"/>
    </location>
</feature>
<dbReference type="GO" id="GO:0016973">
    <property type="term" value="P:poly(A)+ mRNA export from nucleus"/>
    <property type="evidence" value="ECO:0007669"/>
    <property type="project" value="EnsemblFungi"/>
</dbReference>
<dbReference type="AlphaFoldDB" id="S9Q1T2"/>
<evidence type="ECO:0000313" key="9">
    <source>
        <dbReference type="Proteomes" id="UP000016088"/>
    </source>
</evidence>
<reference evidence="8 9" key="1">
    <citation type="journal article" date="2011" name="Science">
        <title>Comparative functional genomics of the fission yeasts.</title>
        <authorList>
            <person name="Rhind N."/>
            <person name="Chen Z."/>
            <person name="Yassour M."/>
            <person name="Thompson D.A."/>
            <person name="Haas B.J."/>
            <person name="Habib N."/>
            <person name="Wapinski I."/>
            <person name="Roy S."/>
            <person name="Lin M.F."/>
            <person name="Heiman D.I."/>
            <person name="Young S.K."/>
            <person name="Furuya K."/>
            <person name="Guo Y."/>
            <person name="Pidoux A."/>
            <person name="Chen H.M."/>
            <person name="Robbertse B."/>
            <person name="Goldberg J.M."/>
            <person name="Aoki K."/>
            <person name="Bayne E.H."/>
            <person name="Berlin A.M."/>
            <person name="Desjardins C.A."/>
            <person name="Dobbs E."/>
            <person name="Dukaj L."/>
            <person name="Fan L."/>
            <person name="FitzGerald M.G."/>
            <person name="French C."/>
            <person name="Gujja S."/>
            <person name="Hansen K."/>
            <person name="Keifenheim D."/>
            <person name="Levin J.Z."/>
            <person name="Mosher R.A."/>
            <person name="Mueller C.A."/>
            <person name="Pfiffner J."/>
            <person name="Priest M."/>
            <person name="Russ C."/>
            <person name="Smialowska A."/>
            <person name="Swoboda P."/>
            <person name="Sykes S.M."/>
            <person name="Vaughn M."/>
            <person name="Vengrova S."/>
            <person name="Yoder R."/>
            <person name="Zeng Q."/>
            <person name="Allshire R."/>
            <person name="Baulcombe D."/>
            <person name="Birren B.W."/>
            <person name="Brown W."/>
            <person name="Ekwall K."/>
            <person name="Kellis M."/>
            <person name="Leatherwood J."/>
            <person name="Levin H."/>
            <person name="Margalit H."/>
            <person name="Martienssen R."/>
            <person name="Nieduszynski C.A."/>
            <person name="Spatafora J.W."/>
            <person name="Friedman N."/>
            <person name="Dalgaard J.Z."/>
            <person name="Baumann P."/>
            <person name="Niki H."/>
            <person name="Regev A."/>
            <person name="Nusbaum C."/>
        </authorList>
    </citation>
    <scope>NUCLEOTIDE SEQUENCE [LARGE SCALE GENOMIC DNA]</scope>
    <source>
        <strain evidence="9">yFS286</strain>
    </source>
</reference>
<name>S9Q1T2_SCHOY</name>
<dbReference type="SUPFAM" id="SSF117289">
    <property type="entry name" value="Nucleoporin domain"/>
    <property type="match status" value="1"/>
</dbReference>
<organism evidence="8 9">
    <name type="scientific">Schizosaccharomyces octosporus (strain yFS286)</name>
    <name type="common">Fission yeast</name>
    <name type="synonym">Octosporomyces octosporus</name>
    <dbReference type="NCBI Taxonomy" id="483514"/>
    <lineage>
        <taxon>Eukaryota</taxon>
        <taxon>Fungi</taxon>
        <taxon>Dikarya</taxon>
        <taxon>Ascomycota</taxon>
        <taxon>Taphrinomycotina</taxon>
        <taxon>Schizosaccharomycetes</taxon>
        <taxon>Schizosaccharomycetales</taxon>
        <taxon>Schizosaccharomycetaceae</taxon>
        <taxon>Schizosaccharomyces</taxon>
    </lineage>
</organism>
<dbReference type="EMBL" id="KE503206">
    <property type="protein sequence ID" value="EPX75261.1"/>
    <property type="molecule type" value="Genomic_DNA"/>
</dbReference>
<dbReference type="eggNOG" id="KOG4121">
    <property type="taxonomic scope" value="Eukaryota"/>
</dbReference>
<evidence type="ECO:0000256" key="3">
    <source>
        <dbReference type="ARBA" id="ARBA00022448"/>
    </source>
</evidence>
<dbReference type="GO" id="GO:0140599">
    <property type="term" value="C:mitotic nuclear bridge midzone membrane domain"/>
    <property type="evidence" value="ECO:0007669"/>
    <property type="project" value="EnsemblFungi"/>
</dbReference>
<dbReference type="InterPro" id="IPR014908">
    <property type="entry name" value="Nucleoporin_Nup133/Nup155_N"/>
</dbReference>
<comment type="similarity">
    <text evidence="2">Belongs to the nucleoporin Nup133 family.</text>
</comment>
<evidence type="ECO:0000256" key="4">
    <source>
        <dbReference type="ARBA" id="ARBA00023242"/>
    </source>
</evidence>
<dbReference type="GO" id="GO:0034399">
    <property type="term" value="C:nuclear periphery"/>
    <property type="evidence" value="ECO:0007669"/>
    <property type="project" value="EnsemblFungi"/>
</dbReference>
<dbReference type="GO" id="GO:0140602">
    <property type="term" value="C:nucleolar peripheral inclusion body"/>
    <property type="evidence" value="ECO:0007669"/>
    <property type="project" value="EnsemblFungi"/>
</dbReference>
<dbReference type="InterPro" id="IPR007187">
    <property type="entry name" value="Nucleoporin_Nup133/Nup155_C"/>
</dbReference>
<gene>
    <name evidence="8" type="ORF">SOCG_04504</name>
</gene>
<evidence type="ECO:0000256" key="1">
    <source>
        <dbReference type="ARBA" id="ARBA00004259"/>
    </source>
</evidence>
<dbReference type="PANTHER" id="PTHR13405">
    <property type="entry name" value="NUCLEAR PORE COMPLEX PROTEIN NUP133"/>
    <property type="match status" value="1"/>
</dbReference>
<dbReference type="Proteomes" id="UP000016088">
    <property type="component" value="Unassembled WGS sequence"/>
</dbReference>
<dbReference type="InterPro" id="IPR037624">
    <property type="entry name" value="Nup133-like"/>
</dbReference>
<dbReference type="Gene3D" id="2.130.10.10">
    <property type="entry name" value="YVTN repeat-like/Quinoprotein amine dehydrogenase"/>
    <property type="match status" value="1"/>
</dbReference>
<dbReference type="InterPro" id="IPR015943">
    <property type="entry name" value="WD40/YVTN_repeat-like_dom_sf"/>
</dbReference>
<evidence type="ECO:0000313" key="8">
    <source>
        <dbReference type="EMBL" id="EPX75261.1"/>
    </source>
</evidence>
<accession>S9Q1T2</accession>
<keyword evidence="3" id="KW-0813">Transport</keyword>
<proteinExistence type="inferred from homology"/>
<feature type="region of interest" description="Disordered" evidence="5">
    <location>
        <begin position="1"/>
        <end position="23"/>
    </location>
</feature>
<keyword evidence="9" id="KW-1185">Reference proteome</keyword>
<protein>
    <submittedName>
        <fullName evidence="8">Nucleoporin Nup132</fullName>
    </submittedName>
</protein>
<evidence type="ECO:0000259" key="6">
    <source>
        <dbReference type="Pfam" id="PF03177"/>
    </source>
</evidence>
<dbReference type="GO" id="GO:0000972">
    <property type="term" value="P:transcription-dependent tethering of RNA polymerase II gene DNA at nuclear periphery"/>
    <property type="evidence" value="ECO:0007669"/>
    <property type="project" value="TreeGrafter"/>
</dbReference>
<dbReference type="GO" id="GO:0017056">
    <property type="term" value="F:structural constituent of nuclear pore"/>
    <property type="evidence" value="ECO:0007669"/>
    <property type="project" value="InterPro"/>
</dbReference>
<feature type="domain" description="Nucleoporin Nup133/Nup155-like C-terminal" evidence="6">
    <location>
        <begin position="550"/>
        <end position="1153"/>
    </location>
</feature>
<sequence>MSTVLGKRKNVNSSASEQSKRISVETRPYENSITFLHPDWLKGDYFHVFPLLKRLHSDISNDLSLTGTCYPELGYVLLNSKRACYVFSYQHSQTLKDPPTITFPLPEESDANAPQPNPLTAIVSSDIPDRDPGLLILMPVSGRIAYWTCIGNALAQPIVKPQGMESQLKLSNNEHCLRLYCANPFLYIVSTNYGRLLSISLRDSSGIPKICLNTVASHGGLISKCFEKLKLKNPFASHAVSIMSPPLSSPFRHLLYVTDSSGSVDIYDLKGELNHVRVDLAPMFLKVIEEAEMVPEDFQIVDSAITSQDGDSITFLCSWKRSLEHKYILYTCDFSNIANPHLMFVHSLGYTSSKKQQVKIQYASFGPCFILVSPSAVIILNTRMNYDYNTMYCFREDIIRFNSNVSGEIITSGCKQLLSGLRSPRTDPKISCLVVTNKAGVTEIQIQSDAQQLDAVESLKKKIEEAVFYGYVYENPLDFSWKTVPKLKVSEIERLIYVIGKEILTSASSHLPPVLPSLIQHLDLRLIYLNNLVRYVQEIPYDISDELLFSLRILGEKCNAARSLWTTIDLEMSTASRSLIFQRIIFKLGKETQLNQSVRNWFMRNIGSIEQLIMQAHNFCVDSAARVQELPVEVMNVILESNEIILAILSSALSYRVDTQGIYDISAGSFEKKVPWTSTPDVLTALTRQFELTKSALFQFQQGERDCGTELPSKDKDVIKNALLNMQVQLVVLTEVCFNAYAERLSWLRENEGDGILEKELEEAFAVNRKFWIQTLFDIGQGKNALRVAEKYRDYRSVVELCYQFFTKKELDKQIEGYLLKFGQEFAFILYDFYVEKGMSVELLNNDKHESNFLTEYFNYRGYNEVSWMHDMRKKNYELASHRLLQLANKKQNMIEKKEIELSLGKIFLYANPKGPAKSKDLVLIEQKLEQIHIQKMIEKTIMPVVRRLQLQGKKYQLVEATIEEITDGKPIPVLARQVMHRVIKCLIDHQVVPVTELMEYLSFSLYRKKELQVEDMTDYYFALRLLLTTRLTDEAKRFFEDTIWRRAVLNDKWSQILDTKDKNDAVIEAEVRMTALYQTLRLTTINGLFQEGLTKPTSLLSFAFDKNNYGSIAMIYSPAKFGDTQEVIKVLHRESHLLKHYLEKTTLNSWFVSMSLTCDGF</sequence>
<dbReference type="Pfam" id="PF03177">
    <property type="entry name" value="Nucleoporin_C"/>
    <property type="match status" value="1"/>
</dbReference>
<dbReference type="Gene3D" id="1.20.58.1380">
    <property type="match status" value="1"/>
</dbReference>
<dbReference type="GO" id="GO:1990426">
    <property type="term" value="P:mitotic recombination-dependent replication fork processing"/>
    <property type="evidence" value="ECO:0007669"/>
    <property type="project" value="EnsemblFungi"/>
</dbReference>
<keyword evidence="4" id="KW-0539">Nucleus</keyword>
<dbReference type="GO" id="GO:0006606">
    <property type="term" value="P:protein import into nucleus"/>
    <property type="evidence" value="ECO:0007669"/>
    <property type="project" value="TreeGrafter"/>
</dbReference>
<evidence type="ECO:0000259" key="7">
    <source>
        <dbReference type="Pfam" id="PF08801"/>
    </source>
</evidence>
<dbReference type="VEuPathDB" id="FungiDB:SOCG_04504"/>